<dbReference type="RefSeq" id="XP_035325207.1">
    <property type="nucleotide sequence ID" value="XM_035462277.1"/>
</dbReference>
<accession>A0A9P4Z0Y3</accession>
<dbReference type="GeneID" id="55966521"/>
<reference evidence="1" key="1">
    <citation type="submission" date="2020-03" db="EMBL/GenBank/DDBJ databases">
        <title>Site-based positive gene gene selection in Geosmithia morbida across the United States reveals a broad range of putative effectors and factors for local host and environmental adapation.</title>
        <authorList>
            <person name="Onufrak A."/>
            <person name="Murdoch R.W."/>
            <person name="Gazis R."/>
            <person name="Huff M."/>
            <person name="Staton M."/>
            <person name="Klingeman W."/>
            <person name="Hadziabdic D."/>
        </authorList>
    </citation>
    <scope>NUCLEOTIDE SEQUENCE</scope>
    <source>
        <strain evidence="1">1262</strain>
    </source>
</reference>
<name>A0A9P4Z0Y3_9HYPO</name>
<dbReference type="OrthoDB" id="1262810at2759"/>
<sequence length="267" mass="29647">MLRQSETLETRRMTTVISLPNGVDDKTVIHEEESGIAAHIDETPQGLKVFVPSKISDREWCFLNDHAEETWDSPGASYLATPPIPLSDHAVDSETRLTAVHTPEKYVNNCRHAYVRDRFGSDPRNQVPDCPCSSTVHCRGDCCSPYIKTGVVARKCTCAAVHTDAASGFDADRLSSHAGERKNNKIGFAGELLQHTRTELPKFTVDNWRSSIRHCAQVHSEHESPELWNGPGTVGIVYDDTSAAFITELLAEKGHLSEFNVDRLRHA</sequence>
<comment type="caution">
    <text evidence="1">The sequence shown here is derived from an EMBL/GenBank/DDBJ whole genome shotgun (WGS) entry which is preliminary data.</text>
</comment>
<dbReference type="AlphaFoldDB" id="A0A9P4Z0Y3"/>
<gene>
    <name evidence="1" type="ORF">GMORB2_0291</name>
</gene>
<evidence type="ECO:0000313" key="2">
    <source>
        <dbReference type="Proteomes" id="UP000749293"/>
    </source>
</evidence>
<keyword evidence="2" id="KW-1185">Reference proteome</keyword>
<protein>
    <submittedName>
        <fullName evidence="1">Uncharacterized protein</fullName>
    </submittedName>
</protein>
<evidence type="ECO:0000313" key="1">
    <source>
        <dbReference type="EMBL" id="KAF4126555.1"/>
    </source>
</evidence>
<proteinExistence type="predicted"/>
<organism evidence="1 2">
    <name type="scientific">Geosmithia morbida</name>
    <dbReference type="NCBI Taxonomy" id="1094350"/>
    <lineage>
        <taxon>Eukaryota</taxon>
        <taxon>Fungi</taxon>
        <taxon>Dikarya</taxon>
        <taxon>Ascomycota</taxon>
        <taxon>Pezizomycotina</taxon>
        <taxon>Sordariomycetes</taxon>
        <taxon>Hypocreomycetidae</taxon>
        <taxon>Hypocreales</taxon>
        <taxon>Bionectriaceae</taxon>
        <taxon>Geosmithia</taxon>
    </lineage>
</organism>
<dbReference type="EMBL" id="JAANYQ010000001">
    <property type="protein sequence ID" value="KAF4126555.1"/>
    <property type="molecule type" value="Genomic_DNA"/>
</dbReference>
<dbReference type="Proteomes" id="UP000749293">
    <property type="component" value="Unassembled WGS sequence"/>
</dbReference>